<gene>
    <name evidence="1" type="ORF">F6X38_07980</name>
</gene>
<dbReference type="RefSeq" id="WP_150969080.1">
    <property type="nucleotide sequence ID" value="NZ_VZDO01000004.1"/>
</dbReference>
<evidence type="ECO:0000313" key="2">
    <source>
        <dbReference type="Proteomes" id="UP000432089"/>
    </source>
</evidence>
<comment type="caution">
    <text evidence="1">The sequence shown here is derived from an EMBL/GenBank/DDBJ whole genome shotgun (WGS) entry which is preliminary data.</text>
</comment>
<dbReference type="Proteomes" id="UP000432089">
    <property type="component" value="Unassembled WGS sequence"/>
</dbReference>
<name>A0A7V7PR76_9HYPH</name>
<protein>
    <submittedName>
        <fullName evidence="1">Uncharacterized protein</fullName>
    </submittedName>
</protein>
<accession>A0A7V7PR76</accession>
<proteinExistence type="predicted"/>
<organism evidence="1 2">
    <name type="scientific">Plantimonas leprariae</name>
    <dbReference type="NCBI Taxonomy" id="2615207"/>
    <lineage>
        <taxon>Bacteria</taxon>
        <taxon>Pseudomonadati</taxon>
        <taxon>Pseudomonadota</taxon>
        <taxon>Alphaproteobacteria</taxon>
        <taxon>Hyphomicrobiales</taxon>
        <taxon>Aurantimonadaceae</taxon>
        <taxon>Plantimonas</taxon>
    </lineage>
</organism>
<reference evidence="1 2" key="1">
    <citation type="submission" date="2019-09" db="EMBL/GenBank/DDBJ databases">
        <title>YIM 132180 draft genome.</title>
        <authorList>
            <person name="Zhang K."/>
        </authorList>
    </citation>
    <scope>NUCLEOTIDE SEQUENCE [LARGE SCALE GENOMIC DNA]</scope>
    <source>
        <strain evidence="1 2">YIM 132180</strain>
    </source>
</reference>
<sequence>MRDEPIYRSSNGDDWLLRTDTKTGTTSVVHRPNLSSGGRESTMSVDEFLQRGGGGPEVQAVRAALEKAKG</sequence>
<dbReference type="AlphaFoldDB" id="A0A7V7PR76"/>
<keyword evidence="2" id="KW-1185">Reference proteome</keyword>
<dbReference type="EMBL" id="VZDO01000004">
    <property type="protein sequence ID" value="KAB0680910.1"/>
    <property type="molecule type" value="Genomic_DNA"/>
</dbReference>
<evidence type="ECO:0000313" key="1">
    <source>
        <dbReference type="EMBL" id="KAB0680910.1"/>
    </source>
</evidence>